<proteinExistence type="inferred from homology"/>
<comment type="pathway">
    <text evidence="1 7">Amino-acid biosynthesis; L-proline biosynthesis; L-glutamate 5-semialdehyde from L-glutamate: step 2/2.</text>
</comment>
<dbReference type="InterPro" id="IPR016161">
    <property type="entry name" value="Ald_DH/histidinol_DH"/>
</dbReference>
<comment type="subcellular location">
    <subcellularLocation>
        <location evidence="7">Cytoplasm</location>
    </subcellularLocation>
</comment>
<evidence type="ECO:0000256" key="1">
    <source>
        <dbReference type="ARBA" id="ARBA00004985"/>
    </source>
</evidence>
<dbReference type="InterPro" id="IPR000965">
    <property type="entry name" value="GPR_dom"/>
</dbReference>
<dbReference type="PIRSF" id="PIRSF000151">
    <property type="entry name" value="GPR"/>
    <property type="match status" value="1"/>
</dbReference>
<dbReference type="InterPro" id="IPR012134">
    <property type="entry name" value="Glu-5-SA_DH"/>
</dbReference>
<dbReference type="Gene3D" id="3.40.309.10">
    <property type="entry name" value="Aldehyde Dehydrogenase, Chain A, domain 2"/>
    <property type="match status" value="1"/>
</dbReference>
<evidence type="ECO:0000256" key="7">
    <source>
        <dbReference type="HAMAP-Rule" id="MF_00412"/>
    </source>
</evidence>
<evidence type="ECO:0000256" key="2">
    <source>
        <dbReference type="ARBA" id="ARBA00022605"/>
    </source>
</evidence>
<organism evidence="9 10">
    <name type="scientific">Anaeromyxobacter diazotrophicus</name>
    <dbReference type="NCBI Taxonomy" id="2590199"/>
    <lineage>
        <taxon>Bacteria</taxon>
        <taxon>Pseudomonadati</taxon>
        <taxon>Myxococcota</taxon>
        <taxon>Myxococcia</taxon>
        <taxon>Myxococcales</taxon>
        <taxon>Cystobacterineae</taxon>
        <taxon>Anaeromyxobacteraceae</taxon>
        <taxon>Anaeromyxobacter</taxon>
    </lineage>
</organism>
<dbReference type="SUPFAM" id="SSF53720">
    <property type="entry name" value="ALDH-like"/>
    <property type="match status" value="1"/>
</dbReference>
<evidence type="ECO:0000313" key="10">
    <source>
        <dbReference type="Proteomes" id="UP000503640"/>
    </source>
</evidence>
<dbReference type="NCBIfam" id="NF001221">
    <property type="entry name" value="PRK00197.1"/>
    <property type="match status" value="1"/>
</dbReference>
<dbReference type="PANTHER" id="PTHR11063">
    <property type="entry name" value="GLUTAMATE SEMIALDEHYDE DEHYDROGENASE"/>
    <property type="match status" value="1"/>
</dbReference>
<evidence type="ECO:0000259" key="8">
    <source>
        <dbReference type="Pfam" id="PF00171"/>
    </source>
</evidence>
<dbReference type="UniPathway" id="UPA00098">
    <property type="reaction ID" value="UER00360"/>
</dbReference>
<dbReference type="EMBL" id="BJTG01000015">
    <property type="protein sequence ID" value="GEJ59479.1"/>
    <property type="molecule type" value="Genomic_DNA"/>
</dbReference>
<dbReference type="FunFam" id="3.40.309.10:FF:000006">
    <property type="entry name" value="Gamma-glutamyl phosphate reductase"/>
    <property type="match status" value="1"/>
</dbReference>
<dbReference type="CDD" id="cd07079">
    <property type="entry name" value="ALDH_F18-19_ProA-GPR"/>
    <property type="match status" value="1"/>
</dbReference>
<keyword evidence="10" id="KW-1185">Reference proteome</keyword>
<sequence length="428" mass="45350">MRQPAEATLEQEMRRLAEAARGAARLLSYAPTAQKDAALREAAAALATRSRAILEANRADVDAARQAGQGAAFLDRLALDPKRLDGIARALREVASLPDPVGEVTSSWRRPNGLAVKKVRIPLGVVLMVYEARPNVTVDAAALCLKSGNAAILRPGSDALRSSLALSEAFADGLAAAGLPREAAQVVPTPDREATFALLQLDELIDLAIPRGGPSLIRAVAERSRVPVVKHYQGVCHLFLDASAPLDQAVALAMNGKVQRPGVCNALECLLVHRAAAAKLLPPVGRALAAAGVELRCDPTALTLLRRAAVKAVAARPEDYGREFLDKILAVRVVPHLDAALDHIARYGSLHTEAILTRDLPSARRFEREVTASAVMVNASTRFNDGGELGLGAEIGISTTKLHAFGPMGLAELTTQKYVVEGDGHIRS</sequence>
<dbReference type="HAMAP" id="MF_00412">
    <property type="entry name" value="ProA"/>
    <property type="match status" value="1"/>
</dbReference>
<evidence type="ECO:0000256" key="6">
    <source>
        <dbReference type="ARBA" id="ARBA00049024"/>
    </source>
</evidence>
<keyword evidence="3 7" id="KW-0641">Proline biosynthesis</keyword>
<evidence type="ECO:0000256" key="3">
    <source>
        <dbReference type="ARBA" id="ARBA00022650"/>
    </source>
</evidence>
<dbReference type="AlphaFoldDB" id="A0A7I9VTM1"/>
<dbReference type="InterPro" id="IPR020593">
    <property type="entry name" value="G-glutamylP_reductase_CS"/>
</dbReference>
<dbReference type="Pfam" id="PF00171">
    <property type="entry name" value="Aldedh"/>
    <property type="match status" value="1"/>
</dbReference>
<dbReference type="NCBIfam" id="TIGR00407">
    <property type="entry name" value="proA"/>
    <property type="match status" value="1"/>
</dbReference>
<dbReference type="EC" id="1.2.1.41" evidence="7"/>
<dbReference type="GO" id="GO:0055129">
    <property type="term" value="P:L-proline biosynthetic process"/>
    <property type="evidence" value="ECO:0007669"/>
    <property type="project" value="UniProtKB-UniRule"/>
</dbReference>
<dbReference type="InterPro" id="IPR016162">
    <property type="entry name" value="Ald_DH_N"/>
</dbReference>
<comment type="caution">
    <text evidence="9">The sequence shown here is derived from an EMBL/GenBank/DDBJ whole genome shotgun (WGS) entry which is preliminary data.</text>
</comment>
<reference evidence="10" key="1">
    <citation type="journal article" date="2020" name="Appl. Environ. Microbiol.">
        <title>Diazotrophic Anaeromyxobacter Isolates from Soils.</title>
        <authorList>
            <person name="Masuda Y."/>
            <person name="Yamanaka H."/>
            <person name="Xu Z.X."/>
            <person name="Shiratori Y."/>
            <person name="Aono T."/>
            <person name="Amachi S."/>
            <person name="Senoo K."/>
            <person name="Itoh H."/>
        </authorList>
    </citation>
    <scope>NUCLEOTIDE SEQUENCE [LARGE SCALE GENOMIC DNA]</scope>
    <source>
        <strain evidence="10">R267</strain>
    </source>
</reference>
<dbReference type="GO" id="GO:0004350">
    <property type="term" value="F:glutamate-5-semialdehyde dehydrogenase activity"/>
    <property type="evidence" value="ECO:0007669"/>
    <property type="project" value="UniProtKB-UniRule"/>
</dbReference>
<accession>A0A7I9VTM1</accession>
<comment type="catalytic activity">
    <reaction evidence="6 7">
        <text>L-glutamate 5-semialdehyde + phosphate + NADP(+) = L-glutamyl 5-phosphate + NADPH + H(+)</text>
        <dbReference type="Rhea" id="RHEA:19541"/>
        <dbReference type="ChEBI" id="CHEBI:15378"/>
        <dbReference type="ChEBI" id="CHEBI:43474"/>
        <dbReference type="ChEBI" id="CHEBI:57783"/>
        <dbReference type="ChEBI" id="CHEBI:58066"/>
        <dbReference type="ChEBI" id="CHEBI:58274"/>
        <dbReference type="ChEBI" id="CHEBI:58349"/>
        <dbReference type="EC" id="1.2.1.41"/>
    </reaction>
</comment>
<name>A0A7I9VTM1_9BACT</name>
<dbReference type="GO" id="GO:0005737">
    <property type="term" value="C:cytoplasm"/>
    <property type="evidence" value="ECO:0007669"/>
    <property type="project" value="UniProtKB-SubCell"/>
</dbReference>
<dbReference type="PROSITE" id="PS01223">
    <property type="entry name" value="PROA"/>
    <property type="match status" value="1"/>
</dbReference>
<comment type="function">
    <text evidence="7">Catalyzes the NADPH-dependent reduction of L-glutamate 5-phosphate into L-glutamate 5-semialdehyde and phosphate. The product spontaneously undergoes cyclization to form 1-pyrroline-5-carboxylate.</text>
</comment>
<dbReference type="RefSeq" id="WP_235969741.1">
    <property type="nucleotide sequence ID" value="NZ_BJTG01000015.1"/>
</dbReference>
<feature type="domain" description="Aldehyde dehydrogenase" evidence="8">
    <location>
        <begin position="10"/>
        <end position="289"/>
    </location>
</feature>
<keyword evidence="5 7" id="KW-0560">Oxidoreductase</keyword>
<dbReference type="InterPro" id="IPR016163">
    <property type="entry name" value="Ald_DH_C"/>
</dbReference>
<dbReference type="Proteomes" id="UP000503640">
    <property type="component" value="Unassembled WGS sequence"/>
</dbReference>
<evidence type="ECO:0000256" key="4">
    <source>
        <dbReference type="ARBA" id="ARBA00022857"/>
    </source>
</evidence>
<dbReference type="InterPro" id="IPR015590">
    <property type="entry name" value="Aldehyde_DH_dom"/>
</dbReference>
<dbReference type="Gene3D" id="3.40.605.10">
    <property type="entry name" value="Aldehyde Dehydrogenase, Chain A, domain 1"/>
    <property type="match status" value="1"/>
</dbReference>
<evidence type="ECO:0000256" key="5">
    <source>
        <dbReference type="ARBA" id="ARBA00023002"/>
    </source>
</evidence>
<keyword evidence="4 7" id="KW-0521">NADP</keyword>
<keyword evidence="2 7" id="KW-0028">Amino-acid biosynthesis</keyword>
<dbReference type="PANTHER" id="PTHR11063:SF8">
    <property type="entry name" value="DELTA-1-PYRROLINE-5-CARBOXYLATE SYNTHASE"/>
    <property type="match status" value="1"/>
</dbReference>
<dbReference type="GO" id="GO:0050661">
    <property type="term" value="F:NADP binding"/>
    <property type="evidence" value="ECO:0007669"/>
    <property type="project" value="InterPro"/>
</dbReference>
<comment type="similarity">
    <text evidence="7">Belongs to the gamma-glutamyl phosphate reductase family.</text>
</comment>
<gene>
    <name evidence="7 9" type="primary">proA</name>
    <name evidence="9" type="ORF">AMYX_42200</name>
</gene>
<keyword evidence="7" id="KW-0963">Cytoplasm</keyword>
<protein>
    <recommendedName>
        <fullName evidence="7">Gamma-glutamyl phosphate reductase</fullName>
        <shortName evidence="7">GPR</shortName>
        <ecNumber evidence="7">1.2.1.41</ecNumber>
    </recommendedName>
    <alternativeName>
        <fullName evidence="7">Glutamate-5-semialdehyde dehydrogenase</fullName>
    </alternativeName>
    <alternativeName>
        <fullName evidence="7">Glutamyl-gamma-semialdehyde dehydrogenase</fullName>
        <shortName evidence="7">GSA dehydrogenase</shortName>
    </alternativeName>
</protein>
<evidence type="ECO:0000313" key="9">
    <source>
        <dbReference type="EMBL" id="GEJ59479.1"/>
    </source>
</evidence>